<dbReference type="GO" id="GO:0016829">
    <property type="term" value="F:lyase activity"/>
    <property type="evidence" value="ECO:0007669"/>
    <property type="project" value="UniProtKB-KW"/>
</dbReference>
<dbReference type="PATRIC" id="fig|754476.3.peg.2960"/>
<keyword evidence="2" id="KW-1185">Reference proteome</keyword>
<dbReference type="EMBL" id="CP003390">
    <property type="protein sequence ID" value="AFI85789.1"/>
    <property type="molecule type" value="Genomic_DNA"/>
</dbReference>
<protein>
    <submittedName>
        <fullName evidence="1">Streptogramin lyase</fullName>
    </submittedName>
</protein>
<name>I1XN20_METNJ</name>
<gene>
    <name evidence="1" type="ordered locus">Q7A_3014</name>
</gene>
<dbReference type="AlphaFoldDB" id="I1XN20"/>
<dbReference type="InterPro" id="IPR015943">
    <property type="entry name" value="WD40/YVTN_repeat-like_dom_sf"/>
</dbReference>
<dbReference type="SUPFAM" id="SSF101898">
    <property type="entry name" value="NHL repeat"/>
    <property type="match status" value="1"/>
</dbReference>
<dbReference type="STRING" id="754476.Q7A_3014"/>
<dbReference type="Proteomes" id="UP000009144">
    <property type="component" value="Chromosome"/>
</dbReference>
<reference evidence="1 2" key="1">
    <citation type="journal article" date="2012" name="J. Bacteriol.">
        <title>Complete genome sequences of Methylophaga sp. strain JAM1 and Methylophaga sp. strain JAM7.</title>
        <authorList>
            <person name="Villeneuve C."/>
            <person name="Martineau C."/>
            <person name="Mauffrey F."/>
            <person name="Villemur R."/>
        </authorList>
    </citation>
    <scope>NUCLEOTIDE SEQUENCE [LARGE SCALE GENOMIC DNA]</scope>
    <source>
        <strain evidence="1 2">JAM1</strain>
    </source>
</reference>
<dbReference type="KEGG" id="mej:Q7A_3014"/>
<dbReference type="HOGENOM" id="CLU_054751_0_0_6"/>
<dbReference type="PANTHER" id="PTHR40274:SF3">
    <property type="entry name" value="VIRGINIAMYCIN B LYASE"/>
    <property type="match status" value="1"/>
</dbReference>
<organism evidence="1 2">
    <name type="scientific">Methylophaga nitratireducenticrescens</name>
    <dbReference type="NCBI Taxonomy" id="754476"/>
    <lineage>
        <taxon>Bacteria</taxon>
        <taxon>Pseudomonadati</taxon>
        <taxon>Pseudomonadota</taxon>
        <taxon>Gammaproteobacteria</taxon>
        <taxon>Thiotrichales</taxon>
        <taxon>Piscirickettsiaceae</taxon>
        <taxon>Methylophaga</taxon>
    </lineage>
</organism>
<dbReference type="eggNOG" id="COG4257">
    <property type="taxonomic scope" value="Bacteria"/>
</dbReference>
<accession>I1XN20</accession>
<dbReference type="Gene3D" id="2.130.10.10">
    <property type="entry name" value="YVTN repeat-like/Quinoprotein amine dehydrogenase"/>
    <property type="match status" value="2"/>
</dbReference>
<reference evidence="1 2" key="2">
    <citation type="journal article" date="2013" name="Int. J. Syst. Evol. Microbiol.">
        <title>Methylophaga nitratireducenticrescens sp. nov. and Methylophaga frappieri sp. nov., isolated from the biofilm of the methanol-fed denitrification system treating the seawater at the Montreal Biodome.</title>
        <authorList>
            <person name="Villeneuve C."/>
            <person name="Martineau C."/>
            <person name="Mauffrey F."/>
            <person name="Villemur R."/>
        </authorList>
    </citation>
    <scope>NUCLEOTIDE SEQUENCE [LARGE SCALE GENOMIC DNA]</scope>
    <source>
        <strain evidence="1 2">JAM1</strain>
    </source>
</reference>
<dbReference type="PANTHER" id="PTHR40274">
    <property type="entry name" value="VIRGINIAMYCIN B LYASE"/>
    <property type="match status" value="1"/>
</dbReference>
<evidence type="ECO:0000313" key="1">
    <source>
        <dbReference type="EMBL" id="AFI85789.1"/>
    </source>
</evidence>
<dbReference type="InterPro" id="IPR051344">
    <property type="entry name" value="Vgb"/>
</dbReference>
<proteinExistence type="predicted"/>
<evidence type="ECO:0000313" key="2">
    <source>
        <dbReference type="Proteomes" id="UP000009144"/>
    </source>
</evidence>
<dbReference type="Pfam" id="PF24684">
    <property type="entry name" value="Vgb_lyase"/>
    <property type="match status" value="1"/>
</dbReference>
<keyword evidence="1" id="KW-0456">Lyase</keyword>
<sequence length="315" mass="35541">MMSPDKMVSLDFTEWKVEWQNSRTRDPYISPDGQVWFVGQIGDYIARLDPQSGDMQRYDIPQAGPHTVIVDDKGYPWYAGNKDKHIGRLDPETGKVTRFEMPEGVNDPHTMAWTSDGNIWFTVQRSGKAGFIGKLATDTGEVQIIEVPGNYMRPYGLIVDNQDRPWIAFMGSNAIGKIDPDSMQLKIIPTPHEESIIRRIGLTSDNRVWWVDADMGYLGVYNPQDKSMQQWKTPGGEAAGLYAMAVDSQDRIWYVETGFQPNRFIGFDSKTEKFIAIDEVPSGGQSVRNMVFDKDTNALWFGTDANTIGRAIVPD</sequence>